<sequence length="494" mass="52228">MTDTPVWLGLDLGTQSVRVLAVDADGRTVAAATRPLTSHRAGDRHEQDPAQWWTALAAACREALNGIPDGRVRALALCATSGTMLLADRAGQPLTPGLMYDDTRATAQAARAAEAGAALWDRIGHRPQPSWALPKLLWLLRHTQNPPPPGARLVHQADHVTSALLGRPAQADSSHALKTGYDLDHDTWPTDLLDDLGIPEAMLPEVVRPGTRLGTVCAAAAEATGIPEGVAVVAGMTDGCAAQIGAGALEPGSWNSVLGTTLVLKGVTETRLRDPLGVVYSHRAPDGHWLPGGASSTGAGALSRDYGGRDLAALDTAAARHEPSSLLTYPLVARGERFPFLAPDAHGFTLGDRATAAEADHYASLLQGIALVERLCFDYLDLLGAPIDGMLTLTGGAARSRYWSELRADILGRPVARPENAEAALGMAVLARTSDGDSLATAASAMVRLRDIVDPRPDRTERLLGSHLRLVDELHDRGWLPPALAIHARRRAEA</sequence>
<feature type="domain" description="Carbohydrate kinase FGGY N-terminal" evidence="5">
    <location>
        <begin position="6"/>
        <end position="245"/>
    </location>
</feature>
<dbReference type="Pfam" id="PF00370">
    <property type="entry name" value="FGGY_N"/>
    <property type="match status" value="1"/>
</dbReference>
<accession>A0ABT6SPR5</accession>
<keyword evidence="4 7" id="KW-0418">Kinase</keyword>
<feature type="domain" description="Carbohydrate kinase FGGY C-terminal" evidence="6">
    <location>
        <begin position="256"/>
        <end position="431"/>
    </location>
</feature>
<dbReference type="Pfam" id="PF02782">
    <property type="entry name" value="FGGY_C"/>
    <property type="match status" value="1"/>
</dbReference>
<evidence type="ECO:0000256" key="2">
    <source>
        <dbReference type="ARBA" id="ARBA00022629"/>
    </source>
</evidence>
<dbReference type="PANTHER" id="PTHR43095:SF5">
    <property type="entry name" value="XYLULOSE KINASE"/>
    <property type="match status" value="1"/>
</dbReference>
<dbReference type="PANTHER" id="PTHR43095">
    <property type="entry name" value="SUGAR KINASE"/>
    <property type="match status" value="1"/>
</dbReference>
<dbReference type="InterPro" id="IPR043129">
    <property type="entry name" value="ATPase_NBD"/>
</dbReference>
<evidence type="ECO:0000313" key="7">
    <source>
        <dbReference type="EMBL" id="MDI3417598.1"/>
    </source>
</evidence>
<dbReference type="InterPro" id="IPR018485">
    <property type="entry name" value="FGGY_C"/>
</dbReference>
<dbReference type="InterPro" id="IPR018484">
    <property type="entry name" value="FGGY_N"/>
</dbReference>
<protein>
    <submittedName>
        <fullName evidence="7">FGGY family carbohydrate kinase</fullName>
    </submittedName>
</protein>
<keyword evidence="8" id="KW-1185">Reference proteome</keyword>
<dbReference type="CDD" id="cd07783">
    <property type="entry name" value="ASKHA_NBD_FGGY_SePSK_AtXK1-like"/>
    <property type="match status" value="1"/>
</dbReference>
<dbReference type="Proteomes" id="UP001237105">
    <property type="component" value="Unassembled WGS sequence"/>
</dbReference>
<comment type="caution">
    <text evidence="7">The sequence shown here is derived from an EMBL/GenBank/DDBJ whole genome shotgun (WGS) entry which is preliminary data.</text>
</comment>
<keyword evidence="2" id="KW-0859">Xylose metabolism</keyword>
<dbReference type="PIRSF" id="PIRSF000538">
    <property type="entry name" value="GlpK"/>
    <property type="match status" value="1"/>
</dbReference>
<dbReference type="Gene3D" id="3.30.420.40">
    <property type="match status" value="2"/>
</dbReference>
<keyword evidence="3" id="KW-0808">Transferase</keyword>
<dbReference type="InterPro" id="IPR000577">
    <property type="entry name" value="Carb_kinase_FGGY"/>
</dbReference>
<dbReference type="SUPFAM" id="SSF53067">
    <property type="entry name" value="Actin-like ATPase domain"/>
    <property type="match status" value="2"/>
</dbReference>
<evidence type="ECO:0000256" key="1">
    <source>
        <dbReference type="ARBA" id="ARBA00009156"/>
    </source>
</evidence>
<evidence type="ECO:0000259" key="5">
    <source>
        <dbReference type="Pfam" id="PF00370"/>
    </source>
</evidence>
<organism evidence="7 8">
    <name type="scientific">Streptomyces luteolus</name>
    <dbReference type="NCBI Taxonomy" id="3043615"/>
    <lineage>
        <taxon>Bacteria</taxon>
        <taxon>Bacillati</taxon>
        <taxon>Actinomycetota</taxon>
        <taxon>Actinomycetes</taxon>
        <taxon>Kitasatosporales</taxon>
        <taxon>Streptomycetaceae</taxon>
        <taxon>Streptomyces</taxon>
    </lineage>
</organism>
<evidence type="ECO:0000256" key="3">
    <source>
        <dbReference type="ARBA" id="ARBA00022679"/>
    </source>
</evidence>
<dbReference type="GO" id="GO:0016301">
    <property type="term" value="F:kinase activity"/>
    <property type="evidence" value="ECO:0007669"/>
    <property type="project" value="UniProtKB-KW"/>
</dbReference>
<evidence type="ECO:0000313" key="8">
    <source>
        <dbReference type="Proteomes" id="UP001237105"/>
    </source>
</evidence>
<gene>
    <name evidence="7" type="ORF">QIT00_03305</name>
</gene>
<dbReference type="RefSeq" id="WP_282533526.1">
    <property type="nucleotide sequence ID" value="NZ_JASCIS010000003.1"/>
</dbReference>
<reference evidence="7 8" key="1">
    <citation type="submission" date="2023-05" db="EMBL/GenBank/DDBJ databases">
        <title>Draft genome sequence of Streptomyces sp. B-S-A12 isolated from a cave soil in Thailand.</title>
        <authorList>
            <person name="Chamroensaksri N."/>
            <person name="Muangham S."/>
        </authorList>
    </citation>
    <scope>NUCLEOTIDE SEQUENCE [LARGE SCALE GENOMIC DNA]</scope>
    <source>
        <strain evidence="7 8">B-S-A12</strain>
    </source>
</reference>
<evidence type="ECO:0000256" key="4">
    <source>
        <dbReference type="ARBA" id="ARBA00022777"/>
    </source>
</evidence>
<evidence type="ECO:0000259" key="6">
    <source>
        <dbReference type="Pfam" id="PF02782"/>
    </source>
</evidence>
<keyword evidence="2" id="KW-0119">Carbohydrate metabolism</keyword>
<name>A0ABT6SPR5_9ACTN</name>
<dbReference type="EMBL" id="JASCIS010000003">
    <property type="protein sequence ID" value="MDI3417598.1"/>
    <property type="molecule type" value="Genomic_DNA"/>
</dbReference>
<proteinExistence type="inferred from homology"/>
<dbReference type="InterPro" id="IPR050406">
    <property type="entry name" value="FGGY_Carb_Kinase"/>
</dbReference>
<comment type="similarity">
    <text evidence="1">Belongs to the FGGY kinase family.</text>
</comment>